<dbReference type="PROSITE" id="PS50977">
    <property type="entry name" value="HTH_TETR_2"/>
    <property type="match status" value="1"/>
</dbReference>
<evidence type="ECO:0000313" key="4">
    <source>
        <dbReference type="EMBL" id="GGI65736.1"/>
    </source>
</evidence>
<name>A0A917N4V1_9ENTE</name>
<dbReference type="PANTHER" id="PTHR43479">
    <property type="entry name" value="ACREF/ENVCD OPERON REPRESSOR-RELATED"/>
    <property type="match status" value="1"/>
</dbReference>
<accession>A0A917N4V1</accession>
<dbReference type="PANTHER" id="PTHR43479:SF11">
    <property type="entry name" value="ACREF_ENVCD OPERON REPRESSOR-RELATED"/>
    <property type="match status" value="1"/>
</dbReference>
<keyword evidence="5" id="KW-1185">Reference proteome</keyword>
<dbReference type="GO" id="GO:0003677">
    <property type="term" value="F:DNA binding"/>
    <property type="evidence" value="ECO:0007669"/>
    <property type="project" value="UniProtKB-UniRule"/>
</dbReference>
<evidence type="ECO:0000256" key="1">
    <source>
        <dbReference type="ARBA" id="ARBA00023125"/>
    </source>
</evidence>
<dbReference type="Gene3D" id="1.10.357.10">
    <property type="entry name" value="Tetracycline Repressor, domain 2"/>
    <property type="match status" value="1"/>
</dbReference>
<evidence type="ECO:0000259" key="3">
    <source>
        <dbReference type="PROSITE" id="PS50977"/>
    </source>
</evidence>
<feature type="domain" description="HTH tetR-type" evidence="3">
    <location>
        <begin position="8"/>
        <end position="69"/>
    </location>
</feature>
<dbReference type="InterPro" id="IPR009057">
    <property type="entry name" value="Homeodomain-like_sf"/>
</dbReference>
<keyword evidence="1 2" id="KW-0238">DNA-binding</keyword>
<dbReference type="InterPro" id="IPR001647">
    <property type="entry name" value="HTH_TetR"/>
</dbReference>
<reference evidence="4" key="1">
    <citation type="journal article" date="2014" name="Int. J. Syst. Evol. Microbiol.">
        <title>Complete genome sequence of Corynebacterium casei LMG S-19264T (=DSM 44701T), isolated from a smear-ripened cheese.</title>
        <authorList>
            <consortium name="US DOE Joint Genome Institute (JGI-PGF)"/>
            <person name="Walter F."/>
            <person name="Albersmeier A."/>
            <person name="Kalinowski J."/>
            <person name="Ruckert C."/>
        </authorList>
    </citation>
    <scope>NUCLEOTIDE SEQUENCE</scope>
    <source>
        <strain evidence="4">CCM 8433</strain>
    </source>
</reference>
<dbReference type="RefSeq" id="WP_188367575.1">
    <property type="nucleotide sequence ID" value="NZ_BMDT01000005.1"/>
</dbReference>
<sequence>MKKTRNPEQTRKKILAVSEKLFLEKGYDNTSIQDIVDGLGGMTKGVIYHHFQSKFEIFETLMSASDNGNTFFDWNGATGFEKIQNSIKSELSSFKKQSIAYSAGVLLKTPRIIGEQYIQSFETFVPELEKVIREGIQDGSIQTDFPKEIAELILLLLNLWIGFQIHDLEANELKRKILFIKKTFEGLGVPLIDDDTLQIASVLIDQLKK</sequence>
<protein>
    <submittedName>
        <fullName evidence="4">TetR family transcriptional regulator</fullName>
    </submittedName>
</protein>
<dbReference type="Pfam" id="PF00440">
    <property type="entry name" value="TetR_N"/>
    <property type="match status" value="1"/>
</dbReference>
<dbReference type="InterPro" id="IPR050624">
    <property type="entry name" value="HTH-type_Tx_Regulator"/>
</dbReference>
<proteinExistence type="predicted"/>
<comment type="caution">
    <text evidence="4">The sequence shown here is derived from an EMBL/GenBank/DDBJ whole genome shotgun (WGS) entry which is preliminary data.</text>
</comment>
<reference evidence="4" key="2">
    <citation type="submission" date="2020-09" db="EMBL/GenBank/DDBJ databases">
        <authorList>
            <person name="Sun Q."/>
            <person name="Sedlacek I."/>
        </authorList>
    </citation>
    <scope>NUCLEOTIDE SEQUENCE</scope>
    <source>
        <strain evidence="4">CCM 8433</strain>
    </source>
</reference>
<dbReference type="EMBL" id="BMDT01000005">
    <property type="protein sequence ID" value="GGI65736.1"/>
    <property type="molecule type" value="Genomic_DNA"/>
</dbReference>
<evidence type="ECO:0000313" key="5">
    <source>
        <dbReference type="Proteomes" id="UP000622610"/>
    </source>
</evidence>
<gene>
    <name evidence="4" type="ORF">GCM10011482_13900</name>
</gene>
<dbReference type="SUPFAM" id="SSF46689">
    <property type="entry name" value="Homeodomain-like"/>
    <property type="match status" value="1"/>
</dbReference>
<organism evidence="4 5">
    <name type="scientific">Enterococcus alcedinis</name>
    <dbReference type="NCBI Taxonomy" id="1274384"/>
    <lineage>
        <taxon>Bacteria</taxon>
        <taxon>Bacillati</taxon>
        <taxon>Bacillota</taxon>
        <taxon>Bacilli</taxon>
        <taxon>Lactobacillales</taxon>
        <taxon>Enterococcaceae</taxon>
        <taxon>Enterococcus</taxon>
    </lineage>
</organism>
<feature type="DNA-binding region" description="H-T-H motif" evidence="2">
    <location>
        <begin position="32"/>
        <end position="51"/>
    </location>
</feature>
<dbReference type="Proteomes" id="UP000622610">
    <property type="component" value="Unassembled WGS sequence"/>
</dbReference>
<dbReference type="AlphaFoldDB" id="A0A917N4V1"/>
<evidence type="ECO:0000256" key="2">
    <source>
        <dbReference type="PROSITE-ProRule" id="PRU00335"/>
    </source>
</evidence>